<feature type="transmembrane region" description="Helical" evidence="1">
    <location>
        <begin position="7"/>
        <end position="26"/>
    </location>
</feature>
<dbReference type="InterPro" id="IPR012505">
    <property type="entry name" value="YbbR"/>
</dbReference>
<keyword evidence="1" id="KW-0812">Transmembrane</keyword>
<organism evidence="2 3">
    <name type="scientific">Streptococcus oricebi</name>
    <dbReference type="NCBI Taxonomy" id="1547447"/>
    <lineage>
        <taxon>Bacteria</taxon>
        <taxon>Bacillati</taxon>
        <taxon>Bacillota</taxon>
        <taxon>Bacilli</taxon>
        <taxon>Lactobacillales</taxon>
        <taxon>Streptococcaceae</taxon>
        <taxon>Streptococcus</taxon>
    </lineage>
</organism>
<comment type="caution">
    <text evidence="2">The sequence shown here is derived from an EMBL/GenBank/DDBJ whole genome shotgun (WGS) entry which is preliminary data.</text>
</comment>
<evidence type="ECO:0008006" key="4">
    <source>
        <dbReference type="Google" id="ProtNLM"/>
    </source>
</evidence>
<protein>
    <recommendedName>
        <fullName evidence="4">YbbR-like protein</fullName>
    </recommendedName>
</protein>
<evidence type="ECO:0000256" key="1">
    <source>
        <dbReference type="SAM" id="Phobius"/>
    </source>
</evidence>
<reference evidence="2 3" key="1">
    <citation type="submission" date="2018-02" db="EMBL/GenBank/DDBJ databases">
        <title>Draft genome sequence of Streptococcus oricebi CCUG 70868T type strain.</title>
        <authorList>
            <person name="Mendez V."/>
            <person name="Salva-Serra F."/>
            <person name="Jaen-Luchoro D."/>
            <person name="Gonzales-Siles L."/>
            <person name="Karlsson R."/>
            <person name="Engstrom-Jakobsson H."/>
            <person name="Busquets A."/>
            <person name="Gomila M."/>
            <person name="Pineiro-Iglesias B."/>
            <person name="Bennasar-Figueras A."/>
            <person name="Seeger M."/>
            <person name="Moore E."/>
        </authorList>
    </citation>
    <scope>NUCLEOTIDE SEQUENCE [LARGE SCALE GENOMIC DNA]</scope>
    <source>
        <strain evidence="2 3">CCUG 70868</strain>
    </source>
</reference>
<dbReference type="PANTHER" id="PTHR37804:SF1">
    <property type="entry name" value="CDAA REGULATORY PROTEIN CDAR"/>
    <property type="match status" value="1"/>
</dbReference>
<proteinExistence type="predicted"/>
<dbReference type="Pfam" id="PF07949">
    <property type="entry name" value="YbbR"/>
    <property type="match status" value="2"/>
</dbReference>
<dbReference type="Gene3D" id="2.170.120.40">
    <property type="entry name" value="YbbR-like domain"/>
    <property type="match status" value="1"/>
</dbReference>
<dbReference type="InterPro" id="IPR053154">
    <property type="entry name" value="c-di-AMP_regulator"/>
</dbReference>
<name>A0ABS5B1Z3_9STRE</name>
<keyword evidence="1" id="KW-0472">Membrane</keyword>
<gene>
    <name evidence="2" type="ORF">C4K46_01080</name>
</gene>
<evidence type="ECO:0000313" key="3">
    <source>
        <dbReference type="Proteomes" id="UP001519296"/>
    </source>
</evidence>
<keyword evidence="1" id="KW-1133">Transmembrane helix</keyword>
<accession>A0ABS5B1Z3</accession>
<dbReference type="PANTHER" id="PTHR37804">
    <property type="entry name" value="CDAA REGULATORY PROTEIN CDAR"/>
    <property type="match status" value="1"/>
</dbReference>
<dbReference type="Gene3D" id="2.170.120.30">
    <property type="match status" value="1"/>
</dbReference>
<evidence type="ECO:0000313" key="2">
    <source>
        <dbReference type="EMBL" id="MBP2622526.1"/>
    </source>
</evidence>
<dbReference type="RefSeq" id="WP_209626494.1">
    <property type="nucleotide sequence ID" value="NZ_PRDG01000001.1"/>
</dbReference>
<dbReference type="Proteomes" id="UP001519296">
    <property type="component" value="Unassembled WGS sequence"/>
</dbReference>
<sequence>MKKRKQILYITSSIFFALILFVYATANSLQNGNRLRQVTSETYTNTVANVPVDIQYDSNKYFISGFASEVSVVLTGANRVTLASEMQESTRKFKVVADLTNAKMGTVEVPLSIKNLTSGITATVNPAKMTIKIGKKASKSVLVKPSISKDQLADGVTVESVSLGDNKVTVTSDRETLKQIDHIKAVLPSSDVVSGNYSGTASLQAVDKNGSVLPSVVTPYETSIKIMVKTTSSSNSTSSSNN</sequence>
<keyword evidence="3" id="KW-1185">Reference proteome</keyword>
<dbReference type="EMBL" id="PRDG01000001">
    <property type="protein sequence ID" value="MBP2622526.1"/>
    <property type="molecule type" value="Genomic_DNA"/>
</dbReference>